<dbReference type="PANTHER" id="PTHR47074">
    <property type="entry name" value="BNAC02G40300D PROTEIN"/>
    <property type="match status" value="1"/>
</dbReference>
<dbReference type="GeneID" id="140016181"/>
<dbReference type="RefSeq" id="XP_071925721.1">
    <property type="nucleotide sequence ID" value="XM_072069620.1"/>
</dbReference>
<dbReference type="InterPro" id="IPR052929">
    <property type="entry name" value="RNase_H-like_EbsB-rel"/>
</dbReference>
<protein>
    <recommendedName>
        <fullName evidence="1">RNase H type-1 domain-containing protein</fullName>
    </recommendedName>
</protein>
<dbReference type="CDD" id="cd06222">
    <property type="entry name" value="RNase_H_like"/>
    <property type="match status" value="1"/>
</dbReference>
<keyword evidence="2" id="KW-1185">Reference proteome</keyword>
<reference evidence="3" key="1">
    <citation type="submission" date="2025-08" db="UniProtKB">
        <authorList>
            <consortium name="RefSeq"/>
        </authorList>
    </citation>
    <scope>IDENTIFICATION</scope>
    <source>
        <tissue evidence="3">Leaves</tissue>
    </source>
</reference>
<proteinExistence type="predicted"/>
<evidence type="ECO:0000259" key="1">
    <source>
        <dbReference type="Pfam" id="PF13456"/>
    </source>
</evidence>
<dbReference type="Pfam" id="PF13456">
    <property type="entry name" value="RVT_3"/>
    <property type="match status" value="1"/>
</dbReference>
<organism evidence="2 3">
    <name type="scientific">Coffea arabica</name>
    <name type="common">Arabian coffee</name>
    <dbReference type="NCBI Taxonomy" id="13443"/>
    <lineage>
        <taxon>Eukaryota</taxon>
        <taxon>Viridiplantae</taxon>
        <taxon>Streptophyta</taxon>
        <taxon>Embryophyta</taxon>
        <taxon>Tracheophyta</taxon>
        <taxon>Spermatophyta</taxon>
        <taxon>Magnoliopsida</taxon>
        <taxon>eudicotyledons</taxon>
        <taxon>Gunneridae</taxon>
        <taxon>Pentapetalae</taxon>
        <taxon>asterids</taxon>
        <taxon>lamiids</taxon>
        <taxon>Gentianales</taxon>
        <taxon>Rubiaceae</taxon>
        <taxon>Ixoroideae</taxon>
        <taxon>Gardenieae complex</taxon>
        <taxon>Bertiereae - Coffeeae clade</taxon>
        <taxon>Coffeeae</taxon>
        <taxon>Coffea</taxon>
    </lineage>
</organism>
<dbReference type="InterPro" id="IPR036397">
    <property type="entry name" value="RNaseH_sf"/>
</dbReference>
<dbReference type="InterPro" id="IPR012337">
    <property type="entry name" value="RNaseH-like_sf"/>
</dbReference>
<feature type="domain" description="RNase H type-1" evidence="1">
    <location>
        <begin position="149"/>
        <end position="256"/>
    </location>
</feature>
<dbReference type="SUPFAM" id="SSF53098">
    <property type="entry name" value="Ribonuclease H-like"/>
    <property type="match status" value="1"/>
</dbReference>
<evidence type="ECO:0000313" key="3">
    <source>
        <dbReference type="RefSeq" id="XP_071925721.1"/>
    </source>
</evidence>
<dbReference type="InterPro" id="IPR002156">
    <property type="entry name" value="RNaseH_domain"/>
</dbReference>
<dbReference type="InterPro" id="IPR044730">
    <property type="entry name" value="RNase_H-like_dom_plant"/>
</dbReference>
<dbReference type="Gene3D" id="3.30.420.10">
    <property type="entry name" value="Ribonuclease H-like superfamily/Ribonuclease H"/>
    <property type="match status" value="1"/>
</dbReference>
<name>A0ABM4W1P7_COFAR</name>
<sequence>MQHTWKPKRIIQCEVSRPPNSDMKNKESGVWGSERKCNIETTRLKKKLVEPSWERSTAEICDNDLETRSNQLGWINRLASLLLEMKARNKIIFDNAKVEEIIVVRKAQQKWIEFKEAVELKDRAGIVEVTPNQHDRRWKPPIEDVYKINIDAAISAPMIRTGKGIVARNWKGEIMKIWAIMEEKIGEPELEEATAIKAAMQLGKEAGWRKIEIQSDCKSVIDCILTVLCNNCNYAVILEDIQKLRDFFNQCNFSFI</sequence>
<accession>A0ABM4W1P7</accession>
<dbReference type="Proteomes" id="UP001652660">
    <property type="component" value="Chromosome 10c"/>
</dbReference>
<evidence type="ECO:0000313" key="2">
    <source>
        <dbReference type="Proteomes" id="UP001652660"/>
    </source>
</evidence>
<dbReference type="PANTHER" id="PTHR47074:SF11">
    <property type="entry name" value="REVERSE TRANSCRIPTASE-LIKE PROTEIN"/>
    <property type="match status" value="1"/>
</dbReference>
<gene>
    <name evidence="3" type="primary">LOC140016181</name>
</gene>